<dbReference type="InterPro" id="IPR027417">
    <property type="entry name" value="P-loop_NTPase"/>
</dbReference>
<dbReference type="InterPro" id="IPR041466">
    <property type="entry name" value="Dynein_AAA5_ext"/>
</dbReference>
<reference evidence="6 7" key="1">
    <citation type="submission" date="2022-12" db="EMBL/GenBank/DDBJ databases">
        <title>Chromosome-level genome of Tegillarca granosa.</title>
        <authorList>
            <person name="Kim J."/>
        </authorList>
    </citation>
    <scope>NUCLEOTIDE SEQUENCE [LARGE SCALE GENOMIC DNA]</scope>
    <source>
        <strain evidence="6">Teg-2019</strain>
        <tissue evidence="6">Adductor muscle</tissue>
    </source>
</reference>
<feature type="compositionally biased region" description="Polar residues" evidence="4">
    <location>
        <begin position="75"/>
        <end position="86"/>
    </location>
</feature>
<dbReference type="Pfam" id="PF12775">
    <property type="entry name" value="AAA_7"/>
    <property type="match status" value="1"/>
</dbReference>
<dbReference type="InterPro" id="IPR035699">
    <property type="entry name" value="AAA_6"/>
</dbReference>
<dbReference type="Gene3D" id="1.20.140.100">
    <property type="entry name" value="Dynein heavy chain, N-terminal domain 2"/>
    <property type="match status" value="1"/>
</dbReference>
<dbReference type="Gene3D" id="1.10.472.130">
    <property type="match status" value="1"/>
</dbReference>
<dbReference type="InterPro" id="IPR013602">
    <property type="entry name" value="Dynein_heavy_linker"/>
</dbReference>
<dbReference type="Gene3D" id="1.20.58.1120">
    <property type="match status" value="1"/>
</dbReference>
<accession>A0ABQ9FPD5</accession>
<dbReference type="Pfam" id="PF12774">
    <property type="entry name" value="AAA_6"/>
    <property type="match status" value="1"/>
</dbReference>
<evidence type="ECO:0000256" key="3">
    <source>
        <dbReference type="SAM" id="Coils"/>
    </source>
</evidence>
<dbReference type="PANTHER" id="PTHR22878:SF71">
    <property type="entry name" value="DYNEIN, AXONEMAL, HEAVY CHAIN 3"/>
    <property type="match status" value="1"/>
</dbReference>
<dbReference type="Proteomes" id="UP001217089">
    <property type="component" value="Unassembled WGS sequence"/>
</dbReference>
<dbReference type="Pfam" id="PF17857">
    <property type="entry name" value="AAA_lid_1"/>
    <property type="match status" value="1"/>
</dbReference>
<dbReference type="InterPro" id="IPR041589">
    <property type="entry name" value="DNAH3_AAA_lid_1"/>
</dbReference>
<evidence type="ECO:0000259" key="5">
    <source>
        <dbReference type="SMART" id="SM00382"/>
    </source>
</evidence>
<evidence type="ECO:0000256" key="4">
    <source>
        <dbReference type="SAM" id="MobiDB-lite"/>
    </source>
</evidence>
<dbReference type="InterPro" id="IPR042222">
    <property type="entry name" value="Dynein_2_N"/>
</dbReference>
<dbReference type="Pfam" id="PF07728">
    <property type="entry name" value="AAA_5"/>
    <property type="match status" value="1"/>
</dbReference>
<dbReference type="Gene3D" id="1.10.287.2620">
    <property type="match status" value="1"/>
</dbReference>
<dbReference type="SMART" id="SM00382">
    <property type="entry name" value="AAA"/>
    <property type="match status" value="2"/>
</dbReference>
<comment type="similarity">
    <text evidence="1">Belongs to the dynein heavy chain family.</text>
</comment>
<dbReference type="Gene3D" id="3.40.50.300">
    <property type="entry name" value="P-loop containing nucleotide triphosphate hydrolases"/>
    <property type="match status" value="3"/>
</dbReference>
<keyword evidence="7" id="KW-1185">Reference proteome</keyword>
<dbReference type="PANTHER" id="PTHR22878">
    <property type="entry name" value="DYNEIN HEAVY CHAIN 6, AXONEMAL-LIKE-RELATED"/>
    <property type="match status" value="1"/>
</dbReference>
<evidence type="ECO:0000313" key="6">
    <source>
        <dbReference type="EMBL" id="KAJ8319143.1"/>
    </source>
</evidence>
<dbReference type="SUPFAM" id="SSF52540">
    <property type="entry name" value="P-loop containing nucleoside triphosphate hydrolases"/>
    <property type="match status" value="4"/>
</dbReference>
<feature type="coiled-coil region" evidence="3">
    <location>
        <begin position="644"/>
        <end position="713"/>
    </location>
</feature>
<dbReference type="Pfam" id="PF12777">
    <property type="entry name" value="MT"/>
    <property type="match status" value="1"/>
</dbReference>
<evidence type="ECO:0000256" key="2">
    <source>
        <dbReference type="ARBA" id="ARBA00023054"/>
    </source>
</evidence>
<dbReference type="EMBL" id="JARBDR010000214">
    <property type="protein sequence ID" value="KAJ8319143.1"/>
    <property type="molecule type" value="Genomic_DNA"/>
</dbReference>
<feature type="domain" description="AAA+ ATPase" evidence="5">
    <location>
        <begin position="1259"/>
        <end position="1398"/>
    </location>
</feature>
<sequence length="2621" mass="300093">MALDRAKVVETPLLSCSKTRGLPGLPPLPASTKEPSDLYKVLIVLRNSEHPPIMKGTSWTLAAPFKEQKFHRTPSESIANNYTPSASDLKLKDLPKISRNKSRLGARSPYSPDSMKRSKTNLEREKTILNEQTNGHTNGLSNGMNGFEVLPEIQDLPPSRPMTPNEQMDVMKAIEEEVKMETGTPSDRDNERYYYYVQKGIKKDMLAPPHPDTMKNVSIDYILKDNQEKERLHINWTPMPFPQRIIRAPVPWHETYQTQKDFNIKHLFITNPIMLELQNLWFDRFCKLRFINLKELEEADLPLQPQEFESLIKKQCWEAHEVLRKTWIPTCAKVFVDKKELWQHLVPPNEGDSTEIVEEFFACVAALMSIQLRGMVINSLADFLEFFETHKAGNDFGDEFDDLQYVMTQVMIIELKVEEPKIVECELFPDMRSQRLLLRSVKIEETLVTDFVDKAMEIFKLNTVGPQKYMKTYKKYNDLLDGKAEQDKINSFQDLKNEIMLLRISVPLSMFCLNCISLNEELCLRAEKLKERLILFEVDENKEMNRALCKRYDEMSDRVSEIPETTKELVDVQEFLKTSSDVTVYKLKDEIEDAASRLMFLLDYAIFPLEDIKLNCAVFHWPEHIKTVFELSQTRIGNKRDQIEEALRKRVSAFEDKLGDLMKEVESFRKKEFLSEEAMRTNTEQLAQLTVTLENSRDELEQINEEERLLEWEQSFFPQLNTMFTMKEPYERLWDTAYTFHQRHDQWLNGPFQNLNAEEIENEVGDMWRTMYKLTKTFSDQAGPRRIADSVKKKIDIFKQHMPILNTICNPGIRDRHWSQMSEIVGFDLKPQEDTSLNNMLEYGLNKHLQKLEEIGATAAKEHSLEKALEKMKFEWKDVCFEMVPYRETGVSILTAPDDIQVLLDDHIVKAQTMRGSPFIKPFENEMKEWEEKLVLMQDILDEWLKRTILAQMPEEGRKFGVVDGYWRDIMTEAVKDTHCLVATSQANMVERLREANRLLEEIQKGLNAYLEKKRLYFPRFFFLSNDELLEILSETKDPLRVQPHLKKCFEGISRLEFTDTQEITGMVSAENEVVPFATKIIPAAAKGMVEKWLLQVEDVMISSLRKVIMDSIEGYKTTPRNKWVLEWPGQVVICTSSMFWTSEVTEALNEPDGMKIDQIVELVRGKLETGHRVTLGALTVIDVHARDLVAGFVKDGLKSAVDFDWLAQLRYYWEDDVIVRMITTDIGYGYEYLGNSGRLVITPLTDRCYRTLMGALKLNLGGAPEGPAGTGKTETCKDLAKAVAKQCVVFNCSDGLDYKAMGKFFKGLAQAGAWACFDEFNRIELEVLSVVAQQIASIQQAVAAGLKRFVFEGTELSLDPTCTCFITMNPGYAGRQELPDNLKVLFRTVAMMVPDYGMIGEISLYSMGFVDARSLANKIVAVYKLCSEQLSSQHHYDYGMRAVKSVLTAAGNLKLKSPDEEEAVLLLKAIMDVNLPKFLAQVYEMIIVRHGLMVVGEPLGGKTKGWQVLAAALSDLCVAGLYPEFKTVYRIINPKSITMGQLYGCFDPVSHEWTDGVLANTFREYASNPNEDRKWILFDGPVDAVWIENMNTVLDDNKKLCLMSGEIIQMSNKMNLIFEPADLEQASPATVSRCGMIYLEPHQMGWRPMKDCYLKYDLPEKLSDENRKMIDDMFEWLIDPCLEFIHKNCKTFITTSDMHLVQSLMRLFTCLMDEIKESLECVVEEGMDPPSHILSNQQVCLISYINLISCIANNFVVKKLITLWLQGLFLFSLIWSVGATLTSESRKKFDHYFRNIVSGTDANHPKPKSSKISKSNMIPERGTVYDFCFEKKASGNWVEWMTTIDRSQTAIPESAKVSDLIIQTSDTARQTFFLTTFLTHETPLMFVGPTGTGKSAITNSHLIGLPKDVYIPNIINFSARTSANQTQDIVMSKLDRRRKGVYGPPMGKKSVVFVDDLNMPAKEKYGAQPPIELLRQWLDHGHWYDKKDTSKVFLTDVLFVTAMGPPGGGRNDITGRFTRHLNIVSIDEFDDSTMTRIFSSITDWHFAKGFDGSFVRNGKLLVQATMGVYKDAMTNFLPTPTKSHYVFNLRDFARVIRGVLLVPSTHLTETDKLMRLWVHEVYRVFYDRLIDQEDRETFFHIVKEQCSNNFKVNIDKILGHLSKSGSVIDDNIRSLFFGDYMAQESKTYDEVIDLKELTKVMENYLDEYNAISKAPMHLVMFKFAIEHISRVSRVLLQDNGHALLVGIGGSGRQSAAKLATFMADYDIFQIEITKNYGTAEWRDDLKKLLLKAGSEGKPIVFLFADTQIKNEGFMEDISMILNTGDVPNLFPADEKAELTEKMQTIARNEGRKMDATPLAMYNFFIDRVKQNLHIVLAMSPIGDAFRNRLRMFPSLINCCTIDWFQSWPPDALEMVANKFLEDVELEDNIRKESVVMCKHFHVSVQTLSNRFFDMLRRHNYVTPTSYLELIMTFKSLLGVKRDEIMGLRNRYLVGLEKLEFAASQVSVMQEELQALQPELIKTSAETEKLMVKIEQDTVEVEAKKEVVAADEALANEAAAAAQAIKDECESDLAEAIPALEAAIAALNTLKPTDITLVKSMKNPPPAVKLVMEVLFVLCWV</sequence>
<dbReference type="Pfam" id="PF17852">
    <property type="entry name" value="Dynein_AAA_lid"/>
    <property type="match status" value="2"/>
</dbReference>
<gene>
    <name evidence="6" type="ORF">KUTeg_004234</name>
</gene>
<protein>
    <recommendedName>
        <fullName evidence="5">AAA+ ATPase domain-containing protein</fullName>
    </recommendedName>
</protein>
<dbReference type="InterPro" id="IPR024743">
    <property type="entry name" value="Dynein_HC_stalk"/>
</dbReference>
<feature type="domain" description="AAA+ ATPase" evidence="5">
    <location>
        <begin position="1881"/>
        <end position="2028"/>
    </location>
</feature>
<dbReference type="Pfam" id="PF12780">
    <property type="entry name" value="AAA_8"/>
    <property type="match status" value="1"/>
</dbReference>
<keyword evidence="2 3" id="KW-0175">Coiled coil</keyword>
<dbReference type="Gene3D" id="3.20.180.20">
    <property type="entry name" value="Dynein heavy chain, N-terminal domain 2"/>
    <property type="match status" value="1"/>
</dbReference>
<dbReference type="Gene3D" id="1.20.920.30">
    <property type="match status" value="1"/>
</dbReference>
<dbReference type="Gene3D" id="1.20.920.20">
    <property type="match status" value="1"/>
</dbReference>
<organism evidence="6 7">
    <name type="scientific">Tegillarca granosa</name>
    <name type="common">Malaysian cockle</name>
    <name type="synonym">Anadara granosa</name>
    <dbReference type="NCBI Taxonomy" id="220873"/>
    <lineage>
        <taxon>Eukaryota</taxon>
        <taxon>Metazoa</taxon>
        <taxon>Spiralia</taxon>
        <taxon>Lophotrochozoa</taxon>
        <taxon>Mollusca</taxon>
        <taxon>Bivalvia</taxon>
        <taxon>Autobranchia</taxon>
        <taxon>Pteriomorphia</taxon>
        <taxon>Arcoida</taxon>
        <taxon>Arcoidea</taxon>
        <taxon>Arcidae</taxon>
        <taxon>Tegillarca</taxon>
    </lineage>
</organism>
<name>A0ABQ9FPD5_TEGGR</name>
<proteinExistence type="inferred from homology"/>
<dbReference type="InterPro" id="IPR011704">
    <property type="entry name" value="ATPase_dyneun-rel_AAA"/>
</dbReference>
<comment type="caution">
    <text evidence="6">The sequence shown here is derived from an EMBL/GenBank/DDBJ whole genome shotgun (WGS) entry which is preliminary data.</text>
</comment>
<feature type="region of interest" description="Disordered" evidence="4">
    <location>
        <begin position="71"/>
        <end position="119"/>
    </location>
</feature>
<evidence type="ECO:0000256" key="1">
    <source>
        <dbReference type="ARBA" id="ARBA00008887"/>
    </source>
</evidence>
<dbReference type="InterPro" id="IPR042228">
    <property type="entry name" value="Dynein_linker_3"/>
</dbReference>
<evidence type="ECO:0000313" key="7">
    <source>
        <dbReference type="Proteomes" id="UP001217089"/>
    </source>
</evidence>
<dbReference type="Pfam" id="PF08393">
    <property type="entry name" value="DHC_N2"/>
    <property type="match status" value="1"/>
</dbReference>
<dbReference type="InterPro" id="IPR024317">
    <property type="entry name" value="Dynein_heavy_chain_D4_dom"/>
</dbReference>
<dbReference type="InterPro" id="IPR026983">
    <property type="entry name" value="DHC"/>
</dbReference>
<dbReference type="InterPro" id="IPR003593">
    <property type="entry name" value="AAA+_ATPase"/>
</dbReference>